<gene>
    <name evidence="2" type="ORF">E2C01_038564</name>
</gene>
<reference evidence="2 3" key="1">
    <citation type="submission" date="2019-05" db="EMBL/GenBank/DDBJ databases">
        <title>Another draft genome of Portunus trituberculatus and its Hox gene families provides insights of decapod evolution.</title>
        <authorList>
            <person name="Jeong J.-H."/>
            <person name="Song I."/>
            <person name="Kim S."/>
            <person name="Choi T."/>
            <person name="Kim D."/>
            <person name="Ryu S."/>
            <person name="Kim W."/>
        </authorList>
    </citation>
    <scope>NUCLEOTIDE SEQUENCE [LARGE SCALE GENOMIC DNA]</scope>
    <source>
        <tissue evidence="2">Muscle</tissue>
    </source>
</reference>
<organism evidence="2 3">
    <name type="scientific">Portunus trituberculatus</name>
    <name type="common">Swimming crab</name>
    <name type="synonym">Neptunus trituberculatus</name>
    <dbReference type="NCBI Taxonomy" id="210409"/>
    <lineage>
        <taxon>Eukaryota</taxon>
        <taxon>Metazoa</taxon>
        <taxon>Ecdysozoa</taxon>
        <taxon>Arthropoda</taxon>
        <taxon>Crustacea</taxon>
        <taxon>Multicrustacea</taxon>
        <taxon>Malacostraca</taxon>
        <taxon>Eumalacostraca</taxon>
        <taxon>Eucarida</taxon>
        <taxon>Decapoda</taxon>
        <taxon>Pleocyemata</taxon>
        <taxon>Brachyura</taxon>
        <taxon>Eubrachyura</taxon>
        <taxon>Portunoidea</taxon>
        <taxon>Portunidae</taxon>
        <taxon>Portuninae</taxon>
        <taxon>Portunus</taxon>
    </lineage>
</organism>
<keyword evidence="3" id="KW-1185">Reference proteome</keyword>
<comment type="caution">
    <text evidence="2">The sequence shown here is derived from an EMBL/GenBank/DDBJ whole genome shotgun (WGS) entry which is preliminary data.</text>
</comment>
<evidence type="ECO:0000313" key="3">
    <source>
        <dbReference type="Proteomes" id="UP000324222"/>
    </source>
</evidence>
<protein>
    <submittedName>
        <fullName evidence="2">Uncharacterized protein</fullName>
    </submittedName>
</protein>
<accession>A0A5B7FEG4</accession>
<proteinExistence type="predicted"/>
<feature type="compositionally biased region" description="Basic and acidic residues" evidence="1">
    <location>
        <begin position="60"/>
        <end position="80"/>
    </location>
</feature>
<evidence type="ECO:0000313" key="2">
    <source>
        <dbReference type="EMBL" id="MPC44882.1"/>
    </source>
</evidence>
<evidence type="ECO:0000256" key="1">
    <source>
        <dbReference type="SAM" id="MobiDB-lite"/>
    </source>
</evidence>
<sequence length="175" mass="19359">MVRRRRRPAEQWKWSGTKPVPSPSLAVLEPLLSPLTITLQPLAFISVCPATTPCAEFDDNGARLESGREGKEERRREERQKVAHVVLPATPLVHPGDRHACTSISPCPRLSAASDRHKLTIPRYPNTCTPRPFTSTPCDLLKARTPSPKLHATARTLPARLNAPLPARFSLQTPT</sequence>
<dbReference type="EMBL" id="VSRR010006476">
    <property type="protein sequence ID" value="MPC44882.1"/>
    <property type="molecule type" value="Genomic_DNA"/>
</dbReference>
<feature type="region of interest" description="Disordered" evidence="1">
    <location>
        <begin position="58"/>
        <end position="80"/>
    </location>
</feature>
<name>A0A5B7FEG4_PORTR</name>
<dbReference type="AlphaFoldDB" id="A0A5B7FEG4"/>
<dbReference type="Proteomes" id="UP000324222">
    <property type="component" value="Unassembled WGS sequence"/>
</dbReference>